<dbReference type="PROSITE" id="PS50222">
    <property type="entry name" value="EF_HAND_2"/>
    <property type="match status" value="1"/>
</dbReference>
<evidence type="ECO:0000259" key="2">
    <source>
        <dbReference type="PROSITE" id="PS50222"/>
    </source>
</evidence>
<dbReference type="SMART" id="SM00054">
    <property type="entry name" value="EFh"/>
    <property type="match status" value="2"/>
</dbReference>
<evidence type="ECO:0000313" key="3">
    <source>
        <dbReference type="EMBL" id="OMJ78996.1"/>
    </source>
</evidence>
<reference evidence="3 4" key="1">
    <citation type="submission" date="2016-11" db="EMBL/GenBank/DDBJ databases">
        <title>The macronuclear genome of Stentor coeruleus: a giant cell with tiny introns.</title>
        <authorList>
            <person name="Slabodnick M."/>
            <person name="Ruby J.G."/>
            <person name="Reiff S.B."/>
            <person name="Swart E.C."/>
            <person name="Gosai S."/>
            <person name="Prabakaran S."/>
            <person name="Witkowska E."/>
            <person name="Larue G.E."/>
            <person name="Fisher S."/>
            <person name="Freeman R.M."/>
            <person name="Gunawardena J."/>
            <person name="Chu W."/>
            <person name="Stover N.A."/>
            <person name="Gregory B.D."/>
            <person name="Nowacki M."/>
            <person name="Derisi J."/>
            <person name="Roy S.W."/>
            <person name="Marshall W.F."/>
            <person name="Sood P."/>
        </authorList>
    </citation>
    <scope>NUCLEOTIDE SEQUENCE [LARGE SCALE GENOMIC DNA]</scope>
    <source>
        <strain evidence="3">WM001</strain>
    </source>
</reference>
<dbReference type="Gene3D" id="1.10.238.10">
    <property type="entry name" value="EF-hand"/>
    <property type="match status" value="1"/>
</dbReference>
<dbReference type="PROSITE" id="PS00018">
    <property type="entry name" value="EF_HAND_1"/>
    <property type="match status" value="2"/>
</dbReference>
<dbReference type="EMBL" id="MPUH01000493">
    <property type="protein sequence ID" value="OMJ78996.1"/>
    <property type="molecule type" value="Genomic_DNA"/>
</dbReference>
<dbReference type="CDD" id="cd00051">
    <property type="entry name" value="EFh"/>
    <property type="match status" value="1"/>
</dbReference>
<keyword evidence="4" id="KW-1185">Reference proteome</keyword>
<protein>
    <recommendedName>
        <fullName evidence="2">EF-hand domain-containing protein</fullName>
    </recommendedName>
</protein>
<dbReference type="AlphaFoldDB" id="A0A1R2BQK2"/>
<comment type="caution">
    <text evidence="3">The sequence shown here is derived from an EMBL/GenBank/DDBJ whole genome shotgun (WGS) entry which is preliminary data.</text>
</comment>
<evidence type="ECO:0000313" key="4">
    <source>
        <dbReference type="Proteomes" id="UP000187209"/>
    </source>
</evidence>
<feature type="domain" description="EF-hand" evidence="2">
    <location>
        <begin position="22"/>
        <end position="57"/>
    </location>
</feature>
<dbReference type="SUPFAM" id="SSF47473">
    <property type="entry name" value="EF-hand"/>
    <property type="match status" value="1"/>
</dbReference>
<dbReference type="InterPro" id="IPR018247">
    <property type="entry name" value="EF_Hand_1_Ca_BS"/>
</dbReference>
<dbReference type="Proteomes" id="UP000187209">
    <property type="component" value="Unassembled WGS sequence"/>
</dbReference>
<dbReference type="OrthoDB" id="26525at2759"/>
<keyword evidence="1" id="KW-0106">Calcium</keyword>
<name>A0A1R2BQK2_9CILI</name>
<proteinExistence type="predicted"/>
<gene>
    <name evidence="3" type="ORF">SteCoe_21078</name>
</gene>
<dbReference type="InterPro" id="IPR011992">
    <property type="entry name" value="EF-hand-dom_pair"/>
</dbReference>
<accession>A0A1R2BQK2</accession>
<sequence>MERLSAEESQRFDEIVSAFRNHDFSRLDEFFNLFDRNRSGTIDASEIQDIMEHVIDEPIPDNEAEIIIQGLDHNHNGVIDLNEFMKYIERQFS</sequence>
<evidence type="ECO:0000256" key="1">
    <source>
        <dbReference type="ARBA" id="ARBA00022837"/>
    </source>
</evidence>
<dbReference type="Pfam" id="PF13499">
    <property type="entry name" value="EF-hand_7"/>
    <property type="match status" value="1"/>
</dbReference>
<organism evidence="3 4">
    <name type="scientific">Stentor coeruleus</name>
    <dbReference type="NCBI Taxonomy" id="5963"/>
    <lineage>
        <taxon>Eukaryota</taxon>
        <taxon>Sar</taxon>
        <taxon>Alveolata</taxon>
        <taxon>Ciliophora</taxon>
        <taxon>Postciliodesmatophora</taxon>
        <taxon>Heterotrichea</taxon>
        <taxon>Heterotrichida</taxon>
        <taxon>Stentoridae</taxon>
        <taxon>Stentor</taxon>
    </lineage>
</organism>
<dbReference type="InterPro" id="IPR002048">
    <property type="entry name" value="EF_hand_dom"/>
</dbReference>
<dbReference type="GO" id="GO:0005509">
    <property type="term" value="F:calcium ion binding"/>
    <property type="evidence" value="ECO:0007669"/>
    <property type="project" value="InterPro"/>
</dbReference>